<reference evidence="1" key="1">
    <citation type="journal article" date="2014" name="Int. J. Syst. Evol. Microbiol.">
        <title>Complete genome sequence of Corynebacterium casei LMG S-19264T (=DSM 44701T), isolated from a smear-ripened cheese.</title>
        <authorList>
            <consortium name="US DOE Joint Genome Institute (JGI-PGF)"/>
            <person name="Walter F."/>
            <person name="Albersmeier A."/>
            <person name="Kalinowski J."/>
            <person name="Ruckert C."/>
        </authorList>
    </citation>
    <scope>NUCLEOTIDE SEQUENCE</scope>
    <source>
        <strain evidence="1">CGMCC 1.15448</strain>
    </source>
</reference>
<proteinExistence type="predicted"/>
<organism evidence="1 2">
    <name type="scientific">Puia dinghuensis</name>
    <dbReference type="NCBI Taxonomy" id="1792502"/>
    <lineage>
        <taxon>Bacteria</taxon>
        <taxon>Pseudomonadati</taxon>
        <taxon>Bacteroidota</taxon>
        <taxon>Chitinophagia</taxon>
        <taxon>Chitinophagales</taxon>
        <taxon>Chitinophagaceae</taxon>
        <taxon>Puia</taxon>
    </lineage>
</organism>
<keyword evidence="2" id="KW-1185">Reference proteome</keyword>
<dbReference type="Gene3D" id="3.10.450.50">
    <property type="match status" value="1"/>
</dbReference>
<dbReference type="Proteomes" id="UP000607559">
    <property type="component" value="Unassembled WGS sequence"/>
</dbReference>
<dbReference type="EMBL" id="BMJC01000005">
    <property type="protein sequence ID" value="GGB18357.1"/>
    <property type="molecule type" value="Genomic_DNA"/>
</dbReference>
<evidence type="ECO:0000313" key="2">
    <source>
        <dbReference type="Proteomes" id="UP000607559"/>
    </source>
</evidence>
<sequence>MKPIESPYQIAYSSKFVIDDNKNAESVLKLWKVYDNGDLSAGKDLIADSIRIYLGDGTEMRGSRDSMTAAVQAFRNSFAAAVSRVDAVMAVKSTDKNEHWALIWGTETDTHKDGKIDSTDLQETWRFNKDGKADVVYQYARPLGRQKMMSPKMTRKKK</sequence>
<dbReference type="InterPro" id="IPR032710">
    <property type="entry name" value="NTF2-like_dom_sf"/>
</dbReference>
<name>A0A8J2XVU3_9BACT</name>
<evidence type="ECO:0008006" key="3">
    <source>
        <dbReference type="Google" id="ProtNLM"/>
    </source>
</evidence>
<dbReference type="AlphaFoldDB" id="A0A8J2XVU3"/>
<evidence type="ECO:0000313" key="1">
    <source>
        <dbReference type="EMBL" id="GGB18357.1"/>
    </source>
</evidence>
<accession>A0A8J2XVU3</accession>
<protein>
    <recommendedName>
        <fullName evidence="3">SnoaL-like domain-containing protein</fullName>
    </recommendedName>
</protein>
<gene>
    <name evidence="1" type="ORF">GCM10011511_47730</name>
</gene>
<comment type="caution">
    <text evidence="1">The sequence shown here is derived from an EMBL/GenBank/DDBJ whole genome shotgun (WGS) entry which is preliminary data.</text>
</comment>
<dbReference type="SUPFAM" id="SSF54427">
    <property type="entry name" value="NTF2-like"/>
    <property type="match status" value="1"/>
</dbReference>
<reference evidence="1" key="2">
    <citation type="submission" date="2020-09" db="EMBL/GenBank/DDBJ databases">
        <authorList>
            <person name="Sun Q."/>
            <person name="Zhou Y."/>
        </authorList>
    </citation>
    <scope>NUCLEOTIDE SEQUENCE</scope>
    <source>
        <strain evidence="1">CGMCC 1.15448</strain>
    </source>
</reference>